<dbReference type="EMBL" id="UOEH01000233">
    <property type="protein sequence ID" value="VAV97686.1"/>
    <property type="molecule type" value="Genomic_DNA"/>
</dbReference>
<accession>A0A3B0S9V2</accession>
<dbReference type="Pfam" id="PF04977">
    <property type="entry name" value="DivIC"/>
    <property type="match status" value="1"/>
</dbReference>
<sequence>MLSKQFIIGVVLPAVAMFWAATIIYSAVAGNAGYGALARLEAEVDAKAGEVDVLRAHRETLQKRADQLNSKSLDPDLVDETIRTVLGYSREGDVVISRQALDDAMRRRTDKAN</sequence>
<dbReference type="InterPro" id="IPR007060">
    <property type="entry name" value="FtsL/DivIC"/>
</dbReference>
<protein>
    <recommendedName>
        <fullName evidence="4">Cell division protein DivIC (FtsB), stabilizes FtsL against RasP cleavage</fullName>
    </recommendedName>
</protein>
<feature type="transmembrane region" description="Helical" evidence="2">
    <location>
        <begin position="6"/>
        <end position="29"/>
    </location>
</feature>
<dbReference type="AlphaFoldDB" id="A0A3B0S9V2"/>
<keyword evidence="2" id="KW-0472">Membrane</keyword>
<keyword evidence="1" id="KW-0175">Coiled coil</keyword>
<evidence type="ECO:0000256" key="1">
    <source>
        <dbReference type="SAM" id="Coils"/>
    </source>
</evidence>
<organism evidence="3">
    <name type="scientific">hydrothermal vent metagenome</name>
    <dbReference type="NCBI Taxonomy" id="652676"/>
    <lineage>
        <taxon>unclassified sequences</taxon>
        <taxon>metagenomes</taxon>
        <taxon>ecological metagenomes</taxon>
    </lineage>
</organism>
<evidence type="ECO:0000256" key="2">
    <source>
        <dbReference type="SAM" id="Phobius"/>
    </source>
</evidence>
<keyword evidence="2" id="KW-0812">Transmembrane</keyword>
<gene>
    <name evidence="3" type="ORF">MNBD_ALPHA05-273</name>
</gene>
<evidence type="ECO:0008006" key="4">
    <source>
        <dbReference type="Google" id="ProtNLM"/>
    </source>
</evidence>
<reference evidence="3" key="1">
    <citation type="submission" date="2018-06" db="EMBL/GenBank/DDBJ databases">
        <authorList>
            <person name="Zhirakovskaya E."/>
        </authorList>
    </citation>
    <scope>NUCLEOTIDE SEQUENCE</scope>
</reference>
<feature type="coiled-coil region" evidence="1">
    <location>
        <begin position="37"/>
        <end position="71"/>
    </location>
</feature>
<keyword evidence="2" id="KW-1133">Transmembrane helix</keyword>
<name>A0A3B0S9V2_9ZZZZ</name>
<proteinExistence type="predicted"/>
<evidence type="ECO:0000313" key="3">
    <source>
        <dbReference type="EMBL" id="VAV97686.1"/>
    </source>
</evidence>